<dbReference type="RefSeq" id="WP_127075690.1">
    <property type="nucleotide sequence ID" value="NZ_CP032819.1"/>
</dbReference>
<dbReference type="Proteomes" id="UP000270673">
    <property type="component" value="Chromosome"/>
</dbReference>
<keyword evidence="2" id="KW-1185">Reference proteome</keyword>
<reference evidence="1 2" key="1">
    <citation type="submission" date="2018-10" db="EMBL/GenBank/DDBJ databases">
        <title>Butyricimonas faecalis sp. nov., isolated from human faeces and emended description of the genus Butyricimonas.</title>
        <authorList>
            <person name="Le Roy T."/>
            <person name="Van der Smissen P."/>
            <person name="Paquot A."/>
            <person name="Delzenne N."/>
            <person name="Muccioli G."/>
            <person name="Collet J.-F."/>
            <person name="Cani P.D."/>
        </authorList>
    </citation>
    <scope>NUCLEOTIDE SEQUENCE [LARGE SCALE GENOMIC DNA]</scope>
    <source>
        <strain evidence="1 2">H184</strain>
    </source>
</reference>
<sequence>MEFTHEQISEIISEITNGESGFHGLVKRGLESLMLTERSLHNETLSDVSNGFRGRRVCHGGKVFELRVPRSRNSNFYPMLLGVLKD</sequence>
<dbReference type="EMBL" id="CP032819">
    <property type="protein sequence ID" value="AZS31809.1"/>
    <property type="molecule type" value="Genomic_DNA"/>
</dbReference>
<accession>A0A3Q9IR71</accession>
<evidence type="ECO:0000313" key="2">
    <source>
        <dbReference type="Proteomes" id="UP000270673"/>
    </source>
</evidence>
<proteinExistence type="predicted"/>
<dbReference type="AlphaFoldDB" id="A0A3Q9IR71"/>
<name>A0A3Q9IR71_9BACT</name>
<protein>
    <submittedName>
        <fullName evidence="1">Transposase</fullName>
    </submittedName>
</protein>
<organism evidence="1 2">
    <name type="scientific">Butyricimonas faecalis</name>
    <dbReference type="NCBI Taxonomy" id="2093856"/>
    <lineage>
        <taxon>Bacteria</taxon>
        <taxon>Pseudomonadati</taxon>
        <taxon>Bacteroidota</taxon>
        <taxon>Bacteroidia</taxon>
        <taxon>Bacteroidales</taxon>
        <taxon>Odoribacteraceae</taxon>
        <taxon>Butyricimonas</taxon>
    </lineage>
</organism>
<gene>
    <name evidence="1" type="ORF">D8S85_21165</name>
</gene>
<dbReference type="KEGG" id="buy:D8S85_21165"/>
<evidence type="ECO:0000313" key="1">
    <source>
        <dbReference type="EMBL" id="AZS31809.1"/>
    </source>
</evidence>
<dbReference type="OrthoDB" id="9779930at2"/>